<dbReference type="InterPro" id="IPR011009">
    <property type="entry name" value="Kinase-like_dom_sf"/>
</dbReference>
<gene>
    <name evidence="2" type="ORF">OAory_01107780</name>
</gene>
<evidence type="ECO:0000313" key="3">
    <source>
        <dbReference type="Proteomes" id="UP000190312"/>
    </source>
</evidence>
<name>A0A1S9DK89_ASPOZ</name>
<dbReference type="PANTHER" id="PTHR21310">
    <property type="entry name" value="AMINOGLYCOSIDE PHOSPHOTRANSFERASE-RELATED-RELATED"/>
    <property type="match status" value="1"/>
</dbReference>
<reference evidence="2 3" key="1">
    <citation type="submission" date="2016-10" db="EMBL/GenBank/DDBJ databases">
        <title>Genome sequencing of Aspergillus oryzae BCC7051.</title>
        <authorList>
            <person name="Thammarongtham C."/>
            <person name="Vorapreeda T."/>
            <person name="Nookaew I."/>
            <person name="Srisuk T."/>
            <person name="Land M."/>
            <person name="Jeennor S."/>
            <person name="Laoteng K."/>
        </authorList>
    </citation>
    <scope>NUCLEOTIDE SEQUENCE [LARGE SCALE GENOMIC DNA]</scope>
    <source>
        <strain evidence="2 3">BCC7051</strain>
    </source>
</reference>
<sequence>MGELVHTGTSSPDISVIRFLAMKHLPGSYDTMDVAFFAEGSFNKLYCVSSPHLPQDYLIRVALPVDPFFNRESEVATLTYIRKYTSIPVPKVLAFCSSSESELGFEWILMEKIGGVPLSDIWDEMPVEAKESLPTEICGYLKSHQDLQFIKIGSLYFSLIERIKHISPLPTDDFYSETDEVLAEEQDDVLDTCYSLEEFVSYIFPPPCEQYEDELLYHDDLSASNLLVDPVSYHVTGIVD</sequence>
<feature type="domain" description="Aminoglycoside phosphotransferase" evidence="1">
    <location>
        <begin position="36"/>
        <end position="240"/>
    </location>
</feature>
<dbReference type="InterPro" id="IPR002575">
    <property type="entry name" value="Aminoglycoside_PTrfase"/>
</dbReference>
<dbReference type="OrthoDB" id="428260at2759"/>
<accession>A0A1S9DK89</accession>
<dbReference type="VEuPathDB" id="FungiDB:AO090001000084"/>
<organism evidence="2 3">
    <name type="scientific">Aspergillus oryzae</name>
    <name type="common">Yellow koji mold</name>
    <dbReference type="NCBI Taxonomy" id="5062"/>
    <lineage>
        <taxon>Eukaryota</taxon>
        <taxon>Fungi</taxon>
        <taxon>Dikarya</taxon>
        <taxon>Ascomycota</taxon>
        <taxon>Pezizomycotina</taxon>
        <taxon>Eurotiomycetes</taxon>
        <taxon>Eurotiomycetidae</taxon>
        <taxon>Eurotiales</taxon>
        <taxon>Aspergillaceae</taxon>
        <taxon>Aspergillus</taxon>
        <taxon>Aspergillus subgen. Circumdati</taxon>
    </lineage>
</organism>
<proteinExistence type="predicted"/>
<dbReference type="AlphaFoldDB" id="A0A1S9DK89"/>
<dbReference type="GO" id="GO:0016740">
    <property type="term" value="F:transferase activity"/>
    <property type="evidence" value="ECO:0007669"/>
    <property type="project" value="UniProtKB-KW"/>
</dbReference>
<dbReference type="Proteomes" id="UP000190312">
    <property type="component" value="Unassembled WGS sequence"/>
</dbReference>
<dbReference type="eggNOG" id="ENOG502RXBQ">
    <property type="taxonomic scope" value="Eukaryota"/>
</dbReference>
<evidence type="ECO:0000259" key="1">
    <source>
        <dbReference type="Pfam" id="PF01636"/>
    </source>
</evidence>
<dbReference type="InterPro" id="IPR051678">
    <property type="entry name" value="AGP_Transferase"/>
</dbReference>
<dbReference type="SUPFAM" id="SSF56112">
    <property type="entry name" value="Protein kinase-like (PK-like)"/>
    <property type="match status" value="1"/>
</dbReference>
<protein>
    <submittedName>
        <fullName evidence="2">Aminoglycoside phosphotransferase</fullName>
    </submittedName>
</protein>
<comment type="caution">
    <text evidence="2">The sequence shown here is derived from an EMBL/GenBank/DDBJ whole genome shotgun (WGS) entry which is preliminary data.</text>
</comment>
<dbReference type="Pfam" id="PF01636">
    <property type="entry name" value="APH"/>
    <property type="match status" value="1"/>
</dbReference>
<keyword evidence="2" id="KW-0808">Transferase</keyword>
<dbReference type="PANTHER" id="PTHR21310:SF13">
    <property type="entry name" value="AMINOGLYCOSIDE PHOSPHOTRANSFERASE DOMAIN-CONTAINING PROTEIN"/>
    <property type="match status" value="1"/>
</dbReference>
<evidence type="ECO:0000313" key="2">
    <source>
        <dbReference type="EMBL" id="OOO09482.1"/>
    </source>
</evidence>
<dbReference type="EMBL" id="MKZY01000005">
    <property type="protein sequence ID" value="OOO09482.1"/>
    <property type="molecule type" value="Genomic_DNA"/>
</dbReference>